<accession>A0A9P1M7R3</accession>
<dbReference type="GO" id="GO:0004497">
    <property type="term" value="F:monooxygenase activity"/>
    <property type="evidence" value="ECO:0007669"/>
    <property type="project" value="UniProtKB-KW"/>
</dbReference>
<evidence type="ECO:0000313" key="5">
    <source>
        <dbReference type="Proteomes" id="UP000838763"/>
    </source>
</evidence>
<dbReference type="Gene3D" id="1.10.630.10">
    <property type="entry name" value="Cytochrome P450"/>
    <property type="match status" value="1"/>
</dbReference>
<dbReference type="GO" id="GO:0005506">
    <property type="term" value="F:iron ion binding"/>
    <property type="evidence" value="ECO:0007669"/>
    <property type="project" value="InterPro"/>
</dbReference>
<keyword evidence="1 3" id="KW-0479">Metal-binding</keyword>
<dbReference type="SUPFAM" id="SSF48264">
    <property type="entry name" value="Cytochrome P450"/>
    <property type="match status" value="1"/>
</dbReference>
<dbReference type="GO" id="GO:0016705">
    <property type="term" value="F:oxidoreductase activity, acting on paired donors, with incorporation or reduction of molecular oxygen"/>
    <property type="evidence" value="ECO:0007669"/>
    <property type="project" value="InterPro"/>
</dbReference>
<keyword evidence="3" id="KW-0349">Heme</keyword>
<reference evidence="4" key="1">
    <citation type="submission" date="2022-11" db="EMBL/GenBank/DDBJ databases">
        <authorList>
            <person name="Scott C."/>
            <person name="Bruce N."/>
        </authorList>
    </citation>
    <scope>NUCLEOTIDE SEQUENCE</scope>
</reference>
<evidence type="ECO:0000256" key="3">
    <source>
        <dbReference type="RuleBase" id="RU000461"/>
    </source>
</evidence>
<dbReference type="InterPro" id="IPR017972">
    <property type="entry name" value="Cyt_P450_CS"/>
</dbReference>
<proteinExistence type="inferred from homology"/>
<dbReference type="Pfam" id="PF00067">
    <property type="entry name" value="p450"/>
    <property type="match status" value="1"/>
</dbReference>
<keyword evidence="3" id="KW-0560">Oxidoreductase</keyword>
<keyword evidence="2 3" id="KW-0408">Iron</keyword>
<dbReference type="InterPro" id="IPR036396">
    <property type="entry name" value="Cyt_P450_sf"/>
</dbReference>
<dbReference type="EMBL" id="CALLCH030000008">
    <property type="protein sequence ID" value="CAI4213403.1"/>
    <property type="molecule type" value="Genomic_DNA"/>
</dbReference>
<keyword evidence="5" id="KW-1185">Reference proteome</keyword>
<dbReference type="PROSITE" id="PS00086">
    <property type="entry name" value="CYTOCHROME_P450"/>
    <property type="match status" value="1"/>
</dbReference>
<evidence type="ECO:0000313" key="4">
    <source>
        <dbReference type="EMBL" id="CAI4213403.1"/>
    </source>
</evidence>
<comment type="similarity">
    <text evidence="3">Belongs to the cytochrome P450 family.</text>
</comment>
<evidence type="ECO:0000256" key="1">
    <source>
        <dbReference type="ARBA" id="ARBA00022723"/>
    </source>
</evidence>
<comment type="caution">
    <text evidence="4">The sequence shown here is derived from an EMBL/GenBank/DDBJ whole genome shotgun (WGS) entry which is preliminary data.</text>
</comment>
<protein>
    <recommendedName>
        <fullName evidence="6">Cytochrome P450</fullName>
    </recommendedName>
</protein>
<organism evidence="4 5">
    <name type="scientific">Parascedosporium putredinis</name>
    <dbReference type="NCBI Taxonomy" id="1442378"/>
    <lineage>
        <taxon>Eukaryota</taxon>
        <taxon>Fungi</taxon>
        <taxon>Dikarya</taxon>
        <taxon>Ascomycota</taxon>
        <taxon>Pezizomycotina</taxon>
        <taxon>Sordariomycetes</taxon>
        <taxon>Hypocreomycetidae</taxon>
        <taxon>Microascales</taxon>
        <taxon>Microascaceae</taxon>
        <taxon>Parascedosporium</taxon>
    </lineage>
</organism>
<gene>
    <name evidence="4" type="ORF">PPNO1_LOCUS3149</name>
</gene>
<evidence type="ECO:0000256" key="2">
    <source>
        <dbReference type="ARBA" id="ARBA00023004"/>
    </source>
</evidence>
<dbReference type="Proteomes" id="UP000838763">
    <property type="component" value="Unassembled WGS sequence"/>
</dbReference>
<dbReference type="InterPro" id="IPR001128">
    <property type="entry name" value="Cyt_P450"/>
</dbReference>
<keyword evidence="3" id="KW-0503">Monooxygenase</keyword>
<dbReference type="OrthoDB" id="3934656at2759"/>
<evidence type="ECO:0008006" key="6">
    <source>
        <dbReference type="Google" id="ProtNLM"/>
    </source>
</evidence>
<dbReference type="AlphaFoldDB" id="A0A9P1M7R3"/>
<dbReference type="GO" id="GO:0020037">
    <property type="term" value="F:heme binding"/>
    <property type="evidence" value="ECO:0007669"/>
    <property type="project" value="InterPro"/>
</dbReference>
<sequence length="68" mass="7839">MERYMFQFGGGAHVCIGRNLALLEINKVIPRIIRDYDLELVNPSQPLKANSTFFVVQEGLNVYIKRKN</sequence>
<name>A0A9P1M7R3_9PEZI</name>